<dbReference type="PROSITE" id="PS01359">
    <property type="entry name" value="ZF_PHD_1"/>
    <property type="match status" value="1"/>
</dbReference>
<dbReference type="SMART" id="SM00333">
    <property type="entry name" value="TUDOR"/>
    <property type="match status" value="1"/>
</dbReference>
<feature type="region of interest" description="Disordered" evidence="8">
    <location>
        <begin position="136"/>
        <end position="483"/>
    </location>
</feature>
<dbReference type="InterPro" id="IPR011011">
    <property type="entry name" value="Znf_FYVE_PHD"/>
</dbReference>
<protein>
    <submittedName>
        <fullName evidence="10">PHD finger protein 20, b</fullName>
    </submittedName>
</protein>
<feature type="region of interest" description="Disordered" evidence="8">
    <location>
        <begin position="981"/>
        <end position="1010"/>
    </location>
</feature>
<keyword evidence="6" id="KW-0539">Nucleus</keyword>
<feature type="compositionally biased region" description="Basic residues" evidence="8">
    <location>
        <begin position="354"/>
        <end position="363"/>
    </location>
</feature>
<dbReference type="Gene3D" id="2.30.30.140">
    <property type="match status" value="2"/>
</dbReference>
<dbReference type="GO" id="GO:0006357">
    <property type="term" value="P:regulation of transcription by RNA polymerase II"/>
    <property type="evidence" value="ECO:0007669"/>
    <property type="project" value="TreeGrafter"/>
</dbReference>
<keyword evidence="2" id="KW-0479">Metal-binding</keyword>
<dbReference type="SUPFAM" id="SSF63748">
    <property type="entry name" value="Tudor/PWWP/MBT"/>
    <property type="match status" value="2"/>
</dbReference>
<keyword evidence="4 7" id="KW-0863">Zinc-finger</keyword>
<proteinExistence type="predicted"/>
<dbReference type="InterPro" id="IPR043449">
    <property type="entry name" value="PHF20-like"/>
</dbReference>
<dbReference type="Pfam" id="PF18115">
    <property type="entry name" value="Tudor_3"/>
    <property type="match status" value="1"/>
</dbReference>
<organism evidence="10 11">
    <name type="scientific">Paramormyrops kingsleyae</name>
    <dbReference type="NCBI Taxonomy" id="1676925"/>
    <lineage>
        <taxon>Eukaryota</taxon>
        <taxon>Metazoa</taxon>
        <taxon>Chordata</taxon>
        <taxon>Craniata</taxon>
        <taxon>Vertebrata</taxon>
        <taxon>Euteleostomi</taxon>
        <taxon>Actinopterygii</taxon>
        <taxon>Neopterygii</taxon>
        <taxon>Teleostei</taxon>
        <taxon>Osteoglossocephala</taxon>
        <taxon>Osteoglossomorpha</taxon>
        <taxon>Osteoglossiformes</taxon>
        <taxon>Mormyridae</taxon>
        <taxon>Paramormyrops</taxon>
    </lineage>
</organism>
<feature type="compositionally biased region" description="Basic and acidic residues" evidence="8">
    <location>
        <begin position="244"/>
        <end position="255"/>
    </location>
</feature>
<evidence type="ECO:0000256" key="7">
    <source>
        <dbReference type="PROSITE-ProRule" id="PRU00042"/>
    </source>
</evidence>
<dbReference type="InterPro" id="IPR002999">
    <property type="entry name" value="Tudor"/>
</dbReference>
<dbReference type="SUPFAM" id="SSF57903">
    <property type="entry name" value="FYVE/PHD zinc finger"/>
    <property type="match status" value="1"/>
</dbReference>
<evidence type="ECO:0000313" key="11">
    <source>
        <dbReference type="Proteomes" id="UP000261540"/>
    </source>
</evidence>
<dbReference type="InterPro" id="IPR013087">
    <property type="entry name" value="Znf_C2H2_type"/>
</dbReference>
<comment type="subcellular location">
    <subcellularLocation>
        <location evidence="1">Nucleus</location>
    </subcellularLocation>
</comment>
<evidence type="ECO:0000256" key="3">
    <source>
        <dbReference type="ARBA" id="ARBA00022737"/>
    </source>
</evidence>
<feature type="region of interest" description="Disordered" evidence="8">
    <location>
        <begin position="904"/>
        <end position="941"/>
    </location>
</feature>
<evidence type="ECO:0000256" key="1">
    <source>
        <dbReference type="ARBA" id="ARBA00004123"/>
    </source>
</evidence>
<feature type="compositionally biased region" description="Basic and acidic residues" evidence="8">
    <location>
        <begin position="322"/>
        <end position="346"/>
    </location>
</feature>
<feature type="compositionally biased region" description="Basic and acidic residues" evidence="8">
    <location>
        <begin position="993"/>
        <end position="1009"/>
    </location>
</feature>
<name>A0A3B3RV44_9TELE</name>
<feature type="compositionally biased region" description="Basic and acidic residues" evidence="8">
    <location>
        <begin position="202"/>
        <end position="235"/>
    </location>
</feature>
<dbReference type="Pfam" id="PF20826">
    <property type="entry name" value="PHD_5"/>
    <property type="match status" value="1"/>
</dbReference>
<dbReference type="GeneTree" id="ENSGT00940000156477"/>
<dbReference type="InterPro" id="IPR041297">
    <property type="entry name" value="Crb2_Tudor"/>
</dbReference>
<feature type="compositionally biased region" description="Basic and acidic residues" evidence="8">
    <location>
        <begin position="262"/>
        <end position="274"/>
    </location>
</feature>
<evidence type="ECO:0000256" key="2">
    <source>
        <dbReference type="ARBA" id="ARBA00022723"/>
    </source>
</evidence>
<dbReference type="PROSITE" id="PS50157">
    <property type="entry name" value="ZINC_FINGER_C2H2_2"/>
    <property type="match status" value="1"/>
</dbReference>
<dbReference type="GO" id="GO:0008270">
    <property type="term" value="F:zinc ion binding"/>
    <property type="evidence" value="ECO:0007669"/>
    <property type="project" value="UniProtKB-KW"/>
</dbReference>
<feature type="compositionally biased region" description="Basic and acidic residues" evidence="8">
    <location>
        <begin position="136"/>
        <end position="156"/>
    </location>
</feature>
<dbReference type="Gene3D" id="3.30.160.60">
    <property type="entry name" value="Classic Zinc Finger"/>
    <property type="match status" value="1"/>
</dbReference>
<dbReference type="GO" id="GO:0071339">
    <property type="term" value="C:MLL1 complex"/>
    <property type="evidence" value="ECO:0007669"/>
    <property type="project" value="TreeGrafter"/>
</dbReference>
<dbReference type="Gene3D" id="3.30.40.10">
    <property type="entry name" value="Zinc/RING finger domain, C3HC4 (zinc finger)"/>
    <property type="match status" value="1"/>
</dbReference>
<dbReference type="Proteomes" id="UP000261540">
    <property type="component" value="Unplaced"/>
</dbReference>
<dbReference type="PANTHER" id="PTHR15856:SF27">
    <property type="entry name" value="PHD FINGER PROTEIN 20"/>
    <property type="match status" value="1"/>
</dbReference>
<reference evidence="10" key="2">
    <citation type="submission" date="2025-09" db="UniProtKB">
        <authorList>
            <consortium name="Ensembl"/>
        </authorList>
    </citation>
    <scope>IDENTIFICATION</scope>
</reference>
<evidence type="ECO:0000313" key="10">
    <source>
        <dbReference type="Ensembl" id="ENSPKIP00000022392.1"/>
    </source>
</evidence>
<dbReference type="PANTHER" id="PTHR15856">
    <property type="entry name" value="PHD FINGER PROTEIN 20-RELATED"/>
    <property type="match status" value="1"/>
</dbReference>
<accession>A0A3B3RV44</accession>
<feature type="compositionally biased region" description="Basic and acidic residues" evidence="8">
    <location>
        <begin position="615"/>
        <end position="656"/>
    </location>
</feature>
<dbReference type="InterPro" id="IPR019786">
    <property type="entry name" value="Zinc_finger_PHD-type_CS"/>
</dbReference>
<dbReference type="CDD" id="cd20104">
    <property type="entry name" value="MBT_PHF20L1-like"/>
    <property type="match status" value="1"/>
</dbReference>
<feature type="compositionally biased region" description="Acidic residues" evidence="8">
    <location>
        <begin position="184"/>
        <end position="201"/>
    </location>
</feature>
<keyword evidence="3" id="KW-0677">Repeat</keyword>
<reference evidence="10" key="1">
    <citation type="submission" date="2025-08" db="UniProtKB">
        <authorList>
            <consortium name="Ensembl"/>
        </authorList>
    </citation>
    <scope>IDENTIFICATION</scope>
</reference>
<dbReference type="FunFam" id="2.30.30.140:FF:000049">
    <property type="entry name" value="PHD finger protein 20 (Predicted)"/>
    <property type="match status" value="1"/>
</dbReference>
<dbReference type="PROSITE" id="PS00028">
    <property type="entry name" value="ZINC_FINGER_C2H2_1"/>
    <property type="match status" value="1"/>
</dbReference>
<dbReference type="GO" id="GO:0044545">
    <property type="term" value="C:NSL complex"/>
    <property type="evidence" value="ECO:0007669"/>
    <property type="project" value="TreeGrafter"/>
</dbReference>
<dbReference type="AlphaFoldDB" id="A0A3B3RV44"/>
<evidence type="ECO:0000256" key="5">
    <source>
        <dbReference type="ARBA" id="ARBA00022833"/>
    </source>
</evidence>
<sequence>MSKTPPNRRGITFEVGAQLEARDSLKNWYAANIEKIDYEDEKVLIHYRQWSHRYDEWFDWASPYLRPVERIQLRREGLQDDCPIPGFHVNDKVLASWSDCRFYPAKVIAVNRDASYTVKFYDGVIQTVKGIHVKPFIRERKGGRSRASDRSQEKPPSRRAVRSRQGKPVENGQNQRGRPSSSDQDQESESEEDEEEEDGDDGRERSEDQPRGDETAGKRERGMKRRTSEGETRGEQRKRRTAERKRPTERSRELESEGVALSKEESAVSERRAVGEVQGGGSSGEWLGENSCTESKEASEEANMSMGIQACEEGGAQGTSGEDMHQEAVTKVEDERGDGKEEDKEAAAAQCHPLGRRTRHRLSTARWAENADGGVLELRKRRISLGQSTPSKRSKSDAAADKDSTTEPKPAEPPSKGMSESGPDPAPPSSASTTDSKEGSGDTGQWGEPSHPRDGEAPAPPAKVPVRRQANNPNRFSREPLYRVIKNQPPPVLFINLDHNPFKCEVPNCLKSFRKAKLLHYHMKYYHSGDAVQEGALSPGCGINTRASDKQSAGALPKSPKRRRTVSASMHSSMHSPHRTPQSPRGGGKASIRPVEKRRTSAPPAVHMQNTQRTLLREKIKENHVEKAGRRPQERDRGDIETALLKPREDGREKKHDFLRIKLKKKKKKKKKSKSAYTGSEENIDISLFGFPPKLSLSHKLPPSHKHKFESHGCGTGQLSKGLIRVDVDEASGSDWSSDSLGWSEDEVELDVTTPSQDLAISMAMEDSDIVRCVCEVEEENDFMVQCEDCLCWQHGVCMGLLEESVPGKYACYICRDPPGQRQSQRYWCDRDWLSSGHMYGLPFLEENYSHQNAKKIAATHQLLGDVHRVAEVLSGLQLKMSVLQSQTSPDLKMWRQPWRQAEKPKRRSLAGGVATWSPLPSDVEEKGGAAPEATATDRVPPRPLQASYISSEHCYQKPCAYYPAGERRLVVETWGGSPSTELERGLLSTEEPLERECGTAHGTPDRARHGTVSLAPQRLYCNAWTSGSRVSASHLRRRTAPGGCWRRGHVRRACWAPASQQGVLAACHANGRTTCWITSRPCRTRSPTAWISSRGSWMSWRAGLTTRASWSPPSLWPACPS</sequence>
<evidence type="ECO:0000256" key="8">
    <source>
        <dbReference type="SAM" id="MobiDB-lite"/>
    </source>
</evidence>
<dbReference type="STRING" id="1676925.ENSPKIP00000022392"/>
<evidence type="ECO:0000256" key="6">
    <source>
        <dbReference type="ARBA" id="ARBA00023242"/>
    </source>
</evidence>
<feature type="compositionally biased region" description="Basic and acidic residues" evidence="8">
    <location>
        <begin position="394"/>
        <end position="410"/>
    </location>
</feature>
<keyword evidence="5" id="KW-0862">Zinc</keyword>
<feature type="region of interest" description="Disordered" evidence="8">
    <location>
        <begin position="544"/>
        <end position="656"/>
    </location>
</feature>
<dbReference type="Ensembl" id="ENSPKIT00000003056.1">
    <property type="protein sequence ID" value="ENSPKIP00000022392.1"/>
    <property type="gene ID" value="ENSPKIG00000006413.1"/>
</dbReference>
<dbReference type="InterPro" id="IPR013083">
    <property type="entry name" value="Znf_RING/FYVE/PHD"/>
</dbReference>
<dbReference type="CDD" id="cd20453">
    <property type="entry name" value="Tudor_PHF20"/>
    <property type="match status" value="1"/>
</dbReference>
<keyword evidence="11" id="KW-1185">Reference proteome</keyword>
<evidence type="ECO:0000256" key="4">
    <source>
        <dbReference type="ARBA" id="ARBA00022771"/>
    </source>
</evidence>
<feature type="domain" description="C2H2-type" evidence="9">
    <location>
        <begin position="502"/>
        <end position="532"/>
    </location>
</feature>
<evidence type="ECO:0000259" key="9">
    <source>
        <dbReference type="PROSITE" id="PS50157"/>
    </source>
</evidence>